<keyword evidence="10" id="KW-1185">Reference proteome</keyword>
<dbReference type="InterPro" id="IPR014717">
    <property type="entry name" value="Transl_elong_EF1B/ribsomal_bS6"/>
</dbReference>
<comment type="similarity">
    <text evidence="1 8">Belongs to the bacterial ribosomal protein bS6 family.</text>
</comment>
<dbReference type="GO" id="GO:1990904">
    <property type="term" value="C:ribonucleoprotein complex"/>
    <property type="evidence" value="ECO:0007669"/>
    <property type="project" value="UniProtKB-KW"/>
</dbReference>
<protein>
    <recommendedName>
        <fullName evidence="7 8">Small ribosomal subunit protein bS6</fullName>
    </recommendedName>
</protein>
<dbReference type="InterPro" id="IPR020814">
    <property type="entry name" value="Ribosomal_S6_plastid/chlpt"/>
</dbReference>
<evidence type="ECO:0000256" key="4">
    <source>
        <dbReference type="ARBA" id="ARBA00022980"/>
    </source>
</evidence>
<dbReference type="PANTHER" id="PTHR21011">
    <property type="entry name" value="MITOCHONDRIAL 28S RIBOSOMAL PROTEIN S6"/>
    <property type="match status" value="1"/>
</dbReference>
<gene>
    <name evidence="8" type="primary">rpsF</name>
    <name evidence="9" type="ORF">KDK92_21720</name>
</gene>
<dbReference type="SUPFAM" id="SSF54995">
    <property type="entry name" value="Ribosomal protein S6"/>
    <property type="match status" value="1"/>
</dbReference>
<dbReference type="PANTHER" id="PTHR21011:SF1">
    <property type="entry name" value="SMALL RIBOSOMAL SUBUNIT PROTEIN BS6M"/>
    <property type="match status" value="1"/>
</dbReference>
<evidence type="ECO:0000256" key="8">
    <source>
        <dbReference type="HAMAP-Rule" id="MF_00360"/>
    </source>
</evidence>
<dbReference type="InterPro" id="IPR035980">
    <property type="entry name" value="Ribosomal_bS6_sf"/>
</dbReference>
<dbReference type="EMBL" id="JAGSOJ010000005">
    <property type="protein sequence ID" value="MCM1992341.1"/>
    <property type="molecule type" value="Genomic_DNA"/>
</dbReference>
<dbReference type="GO" id="GO:0070181">
    <property type="term" value="F:small ribosomal subunit rRNA binding"/>
    <property type="evidence" value="ECO:0007669"/>
    <property type="project" value="TreeGrafter"/>
</dbReference>
<sequence>MRSYETIFVLRPTLDEEAINANIEKFKGIIEKNGGEIVEVDTWGRRKLAYPIKKVNEGFYTLVNFKADSELPKELARNFRISDSVIRHIIVKDEK</sequence>
<dbReference type="Proteomes" id="UP001056429">
    <property type="component" value="Unassembled WGS sequence"/>
</dbReference>
<evidence type="ECO:0000256" key="5">
    <source>
        <dbReference type="ARBA" id="ARBA00023274"/>
    </source>
</evidence>
<organism evidence="9 10">
    <name type="scientific">Oceanirhabdus seepicola</name>
    <dbReference type="NCBI Taxonomy" id="2828781"/>
    <lineage>
        <taxon>Bacteria</taxon>
        <taxon>Bacillati</taxon>
        <taxon>Bacillota</taxon>
        <taxon>Clostridia</taxon>
        <taxon>Eubacteriales</taxon>
        <taxon>Clostridiaceae</taxon>
        <taxon>Oceanirhabdus</taxon>
    </lineage>
</organism>
<proteinExistence type="inferred from homology"/>
<dbReference type="NCBIfam" id="TIGR00166">
    <property type="entry name" value="S6"/>
    <property type="match status" value="1"/>
</dbReference>
<evidence type="ECO:0000256" key="7">
    <source>
        <dbReference type="ARBA" id="ARBA00035294"/>
    </source>
</evidence>
<keyword evidence="2 8" id="KW-0699">rRNA-binding</keyword>
<evidence type="ECO:0000256" key="2">
    <source>
        <dbReference type="ARBA" id="ARBA00022730"/>
    </source>
</evidence>
<reference evidence="9" key="1">
    <citation type="journal article" date="2021" name="mSystems">
        <title>Bacteria and Archaea Synergistically Convert Glycine Betaine to Biogenic Methane in the Formosa Cold Seep of the South China Sea.</title>
        <authorList>
            <person name="Li L."/>
            <person name="Zhang W."/>
            <person name="Zhang S."/>
            <person name="Song L."/>
            <person name="Sun Q."/>
            <person name="Zhang H."/>
            <person name="Xiang H."/>
            <person name="Dong X."/>
        </authorList>
    </citation>
    <scope>NUCLEOTIDE SEQUENCE</scope>
    <source>
        <strain evidence="9">ZWT</strain>
    </source>
</reference>
<dbReference type="RefSeq" id="WP_250861498.1">
    <property type="nucleotide sequence ID" value="NZ_JAGSOJ010000005.1"/>
</dbReference>
<dbReference type="FunFam" id="3.30.70.60:FF:000002">
    <property type="entry name" value="30S ribosomal protein S6"/>
    <property type="match status" value="1"/>
</dbReference>
<evidence type="ECO:0000256" key="1">
    <source>
        <dbReference type="ARBA" id="ARBA00009512"/>
    </source>
</evidence>
<dbReference type="HAMAP" id="MF_00360">
    <property type="entry name" value="Ribosomal_bS6"/>
    <property type="match status" value="1"/>
</dbReference>
<keyword evidence="4 8" id="KW-0689">Ribosomal protein</keyword>
<name>A0A9J6PAF6_9CLOT</name>
<dbReference type="CDD" id="cd00473">
    <property type="entry name" value="bS6"/>
    <property type="match status" value="1"/>
</dbReference>
<evidence type="ECO:0000256" key="6">
    <source>
        <dbReference type="ARBA" id="ARBA00035104"/>
    </source>
</evidence>
<dbReference type="Gene3D" id="3.30.70.60">
    <property type="match status" value="1"/>
</dbReference>
<dbReference type="Pfam" id="PF01250">
    <property type="entry name" value="Ribosomal_S6"/>
    <property type="match status" value="1"/>
</dbReference>
<dbReference type="InterPro" id="IPR000529">
    <property type="entry name" value="Ribosomal_bS6"/>
</dbReference>
<accession>A0A9J6PAF6</accession>
<comment type="caution">
    <text evidence="9">The sequence shown here is derived from an EMBL/GenBank/DDBJ whole genome shotgun (WGS) entry which is preliminary data.</text>
</comment>
<comment type="function">
    <text evidence="6 8">Binds together with bS18 to 16S ribosomal RNA.</text>
</comment>
<dbReference type="GO" id="GO:0005737">
    <property type="term" value="C:cytoplasm"/>
    <property type="evidence" value="ECO:0007669"/>
    <property type="project" value="UniProtKB-ARBA"/>
</dbReference>
<dbReference type="AlphaFoldDB" id="A0A9J6PAF6"/>
<dbReference type="GO" id="GO:0003735">
    <property type="term" value="F:structural constituent of ribosome"/>
    <property type="evidence" value="ECO:0007669"/>
    <property type="project" value="InterPro"/>
</dbReference>
<keyword evidence="5 8" id="KW-0687">Ribonucleoprotein</keyword>
<dbReference type="GO" id="GO:0006412">
    <property type="term" value="P:translation"/>
    <property type="evidence" value="ECO:0007669"/>
    <property type="project" value="UniProtKB-UniRule"/>
</dbReference>
<reference evidence="9" key="2">
    <citation type="submission" date="2021-04" db="EMBL/GenBank/DDBJ databases">
        <authorList>
            <person name="Dong X."/>
        </authorList>
    </citation>
    <scope>NUCLEOTIDE SEQUENCE</scope>
    <source>
        <strain evidence="9">ZWT</strain>
    </source>
</reference>
<keyword evidence="3 8" id="KW-0694">RNA-binding</keyword>
<dbReference type="GO" id="GO:0005840">
    <property type="term" value="C:ribosome"/>
    <property type="evidence" value="ECO:0007669"/>
    <property type="project" value="UniProtKB-KW"/>
</dbReference>
<evidence type="ECO:0000313" key="9">
    <source>
        <dbReference type="EMBL" id="MCM1992341.1"/>
    </source>
</evidence>
<evidence type="ECO:0000313" key="10">
    <source>
        <dbReference type="Proteomes" id="UP001056429"/>
    </source>
</evidence>
<evidence type="ECO:0000256" key="3">
    <source>
        <dbReference type="ARBA" id="ARBA00022884"/>
    </source>
</evidence>